<dbReference type="SUPFAM" id="SSF47781">
    <property type="entry name" value="RuvA domain 2-like"/>
    <property type="match status" value="1"/>
</dbReference>
<keyword evidence="12 15" id="KW-0464">Manganese</keyword>
<dbReference type="FunFam" id="1.10.287.610:FF:000002">
    <property type="entry name" value="DNA ligase"/>
    <property type="match status" value="1"/>
</dbReference>
<dbReference type="PANTHER" id="PTHR23389:SF9">
    <property type="entry name" value="DNA LIGASE"/>
    <property type="match status" value="1"/>
</dbReference>
<dbReference type="Gene3D" id="2.40.50.140">
    <property type="entry name" value="Nucleic acid-binding proteins"/>
    <property type="match status" value="1"/>
</dbReference>
<dbReference type="Gene3D" id="3.30.470.30">
    <property type="entry name" value="DNA ligase/mRNA capping enzyme"/>
    <property type="match status" value="1"/>
</dbReference>
<dbReference type="SMART" id="SM00292">
    <property type="entry name" value="BRCT"/>
    <property type="match status" value="1"/>
</dbReference>
<keyword evidence="11 15" id="KW-0234">DNA repair</keyword>
<dbReference type="OrthoDB" id="9759736at2"/>
<evidence type="ECO:0000259" key="17">
    <source>
        <dbReference type="PROSITE" id="PS50172"/>
    </source>
</evidence>
<dbReference type="GO" id="GO:0003911">
    <property type="term" value="F:DNA ligase (NAD+) activity"/>
    <property type="evidence" value="ECO:0007669"/>
    <property type="project" value="UniProtKB-UniRule"/>
</dbReference>
<comment type="cofactor">
    <cofactor evidence="15">
        <name>Mg(2+)</name>
        <dbReference type="ChEBI" id="CHEBI:18420"/>
    </cofactor>
    <cofactor evidence="15">
        <name>Mn(2+)</name>
        <dbReference type="ChEBI" id="CHEBI:29035"/>
    </cofactor>
</comment>
<evidence type="ECO:0000256" key="15">
    <source>
        <dbReference type="HAMAP-Rule" id="MF_01588"/>
    </source>
</evidence>
<keyword evidence="5 15" id="KW-0235">DNA replication</keyword>
<keyword evidence="9 15" id="KW-0460">Magnesium</keyword>
<feature type="binding site" evidence="15">
    <location>
        <position position="407"/>
    </location>
    <ligand>
        <name>Zn(2+)</name>
        <dbReference type="ChEBI" id="CHEBI:29105"/>
    </ligand>
</feature>
<comment type="caution">
    <text evidence="15">Lacks conserved residue(s) required for the propagation of feature annotation.</text>
</comment>
<dbReference type="InterPro" id="IPR010994">
    <property type="entry name" value="RuvA_2-like"/>
</dbReference>
<reference evidence="18 19" key="1">
    <citation type="submission" date="2015-09" db="EMBL/GenBank/DDBJ databases">
        <title>Draft genome sequence of Alicyclobacillus ferrooxydans DSM 22381.</title>
        <authorList>
            <person name="Hemp J."/>
        </authorList>
    </citation>
    <scope>NUCLEOTIDE SEQUENCE [LARGE SCALE GENOMIC DNA]</scope>
    <source>
        <strain evidence="18 19">TC-34</strain>
    </source>
</reference>
<evidence type="ECO:0000256" key="7">
    <source>
        <dbReference type="ARBA" id="ARBA00022763"/>
    </source>
</evidence>
<evidence type="ECO:0000256" key="1">
    <source>
        <dbReference type="ARBA" id="ARBA00004067"/>
    </source>
</evidence>
<keyword evidence="19" id="KW-1185">Reference proteome</keyword>
<dbReference type="NCBIfam" id="NF005932">
    <property type="entry name" value="PRK07956.1"/>
    <property type="match status" value="1"/>
</dbReference>
<dbReference type="Pfam" id="PF12826">
    <property type="entry name" value="HHH_2"/>
    <property type="match status" value="1"/>
</dbReference>
<keyword evidence="18" id="KW-0223">Dioxygenase</keyword>
<evidence type="ECO:0000256" key="2">
    <source>
        <dbReference type="ARBA" id="ARBA00012722"/>
    </source>
</evidence>
<dbReference type="Pfam" id="PF01653">
    <property type="entry name" value="DNA_ligase_aden"/>
    <property type="match status" value="1"/>
</dbReference>
<evidence type="ECO:0000256" key="16">
    <source>
        <dbReference type="RuleBase" id="RU000618"/>
    </source>
</evidence>
<evidence type="ECO:0000256" key="12">
    <source>
        <dbReference type="ARBA" id="ARBA00023211"/>
    </source>
</evidence>
<dbReference type="InterPro" id="IPR036420">
    <property type="entry name" value="BRCT_dom_sf"/>
</dbReference>
<name>A0A0P9CSC6_9BACL</name>
<evidence type="ECO:0000313" key="18">
    <source>
        <dbReference type="EMBL" id="KPV45742.1"/>
    </source>
</evidence>
<feature type="binding site" evidence="15">
    <location>
        <position position="404"/>
    </location>
    <ligand>
        <name>Zn(2+)</name>
        <dbReference type="ChEBI" id="CHEBI:29105"/>
    </ligand>
</feature>
<evidence type="ECO:0000256" key="6">
    <source>
        <dbReference type="ARBA" id="ARBA00022723"/>
    </source>
</evidence>
<dbReference type="CDD" id="cd17748">
    <property type="entry name" value="BRCT_DNA_ligase_like"/>
    <property type="match status" value="1"/>
</dbReference>
<evidence type="ECO:0000256" key="5">
    <source>
        <dbReference type="ARBA" id="ARBA00022705"/>
    </source>
</evidence>
<dbReference type="EC" id="6.5.1.2" evidence="2 15"/>
<dbReference type="GO" id="GO:0006281">
    <property type="term" value="P:DNA repair"/>
    <property type="evidence" value="ECO:0007669"/>
    <property type="project" value="UniProtKB-KW"/>
</dbReference>
<dbReference type="GO" id="GO:0051213">
    <property type="term" value="F:dioxygenase activity"/>
    <property type="evidence" value="ECO:0007669"/>
    <property type="project" value="UniProtKB-KW"/>
</dbReference>
<dbReference type="Proteomes" id="UP000050482">
    <property type="component" value="Unassembled WGS sequence"/>
</dbReference>
<accession>A0A0P9CSC6</accession>
<evidence type="ECO:0000256" key="4">
    <source>
        <dbReference type="ARBA" id="ARBA00022598"/>
    </source>
</evidence>
<dbReference type="AlphaFoldDB" id="A0A0P9CSC6"/>
<dbReference type="SMART" id="SM00532">
    <property type="entry name" value="LIGANc"/>
    <property type="match status" value="1"/>
</dbReference>
<dbReference type="NCBIfam" id="TIGR00575">
    <property type="entry name" value="dnlj"/>
    <property type="match status" value="1"/>
</dbReference>
<organism evidence="18 19">
    <name type="scientific">Alicyclobacillus ferrooxydans</name>
    <dbReference type="NCBI Taxonomy" id="471514"/>
    <lineage>
        <taxon>Bacteria</taxon>
        <taxon>Bacillati</taxon>
        <taxon>Bacillota</taxon>
        <taxon>Bacilli</taxon>
        <taxon>Bacillales</taxon>
        <taxon>Alicyclobacillaceae</taxon>
        <taxon>Alicyclobacillus</taxon>
    </lineage>
</organism>
<dbReference type="Pfam" id="PF00533">
    <property type="entry name" value="BRCT"/>
    <property type="match status" value="1"/>
</dbReference>
<feature type="binding site" evidence="15">
    <location>
        <position position="310"/>
    </location>
    <ligand>
        <name>NAD(+)</name>
        <dbReference type="ChEBI" id="CHEBI:57540"/>
    </ligand>
</feature>
<evidence type="ECO:0000256" key="13">
    <source>
        <dbReference type="ARBA" id="ARBA00034005"/>
    </source>
</evidence>
<dbReference type="InterPro" id="IPR033136">
    <property type="entry name" value="DNA_ligase_CS"/>
</dbReference>
<dbReference type="Gene3D" id="1.10.287.610">
    <property type="entry name" value="Helix hairpin bin"/>
    <property type="match status" value="1"/>
</dbReference>
<dbReference type="InterPro" id="IPR004149">
    <property type="entry name" value="Znf_DNAligase_C4"/>
</dbReference>
<dbReference type="InterPro" id="IPR004150">
    <property type="entry name" value="NAD_DNA_ligase_OB"/>
</dbReference>
<evidence type="ECO:0000256" key="8">
    <source>
        <dbReference type="ARBA" id="ARBA00022833"/>
    </source>
</evidence>
<dbReference type="Gene3D" id="3.40.50.10190">
    <property type="entry name" value="BRCT domain"/>
    <property type="match status" value="1"/>
</dbReference>
<comment type="caution">
    <text evidence="18">The sequence shown here is derived from an EMBL/GenBank/DDBJ whole genome shotgun (WGS) entry which is preliminary data.</text>
</comment>
<proteinExistence type="inferred from homology"/>
<dbReference type="Pfam" id="PF22745">
    <property type="entry name" value="Nlig-Ia"/>
    <property type="match status" value="1"/>
</dbReference>
<feature type="binding site" evidence="15">
    <location>
        <position position="170"/>
    </location>
    <ligand>
        <name>NAD(+)</name>
        <dbReference type="ChEBI" id="CHEBI:57540"/>
    </ligand>
</feature>
<feature type="binding site" evidence="15">
    <location>
        <position position="136"/>
    </location>
    <ligand>
        <name>NAD(+)</name>
        <dbReference type="ChEBI" id="CHEBI:57540"/>
    </ligand>
</feature>
<dbReference type="Gene3D" id="1.10.150.20">
    <property type="entry name" value="5' to 3' exonuclease, C-terminal subdomain"/>
    <property type="match status" value="2"/>
</dbReference>
<keyword evidence="7 15" id="KW-0227">DNA damage</keyword>
<keyword evidence="4 15" id="KW-0436">Ligase</keyword>
<comment type="function">
    <text evidence="1 15">DNA ligase that catalyzes the formation of phosphodiester linkages between 5'-phosphoryl and 3'-hydroxyl groups in double-stranded DNA using NAD as a coenzyme and as the energy source for the reaction. It is essential for DNA replication and repair of damaged DNA.</text>
</comment>
<dbReference type="SMART" id="SM00278">
    <property type="entry name" value="HhH1"/>
    <property type="match status" value="3"/>
</dbReference>
<dbReference type="InterPro" id="IPR041663">
    <property type="entry name" value="DisA/LigA_HHH"/>
</dbReference>
<dbReference type="GO" id="GO:0046872">
    <property type="term" value="F:metal ion binding"/>
    <property type="evidence" value="ECO:0007669"/>
    <property type="project" value="UniProtKB-KW"/>
</dbReference>
<evidence type="ECO:0000256" key="3">
    <source>
        <dbReference type="ARBA" id="ARBA00013308"/>
    </source>
</evidence>
<evidence type="ECO:0000256" key="11">
    <source>
        <dbReference type="ARBA" id="ARBA00023204"/>
    </source>
</evidence>
<dbReference type="Pfam" id="PF03119">
    <property type="entry name" value="DNA_ligase_ZBD"/>
    <property type="match status" value="1"/>
</dbReference>
<gene>
    <name evidence="15 18" type="primary">ligA</name>
    <name evidence="18" type="ORF">AN477_01155</name>
</gene>
<feature type="binding site" evidence="15">
    <location>
        <position position="427"/>
    </location>
    <ligand>
        <name>Zn(2+)</name>
        <dbReference type="ChEBI" id="CHEBI:29105"/>
    </ligand>
</feature>
<keyword evidence="18" id="KW-0560">Oxidoreductase</keyword>
<dbReference type="FunFam" id="3.30.470.30:FF:000001">
    <property type="entry name" value="DNA ligase"/>
    <property type="match status" value="1"/>
</dbReference>
<dbReference type="EMBL" id="LJCO01000008">
    <property type="protein sequence ID" value="KPV45742.1"/>
    <property type="molecule type" value="Genomic_DNA"/>
</dbReference>
<dbReference type="Pfam" id="PF14520">
    <property type="entry name" value="HHH_5"/>
    <property type="match status" value="1"/>
</dbReference>
<dbReference type="FunFam" id="1.10.150.20:FF:000006">
    <property type="entry name" value="DNA ligase"/>
    <property type="match status" value="1"/>
</dbReference>
<feature type="binding site" evidence="15">
    <location>
        <position position="286"/>
    </location>
    <ligand>
        <name>NAD(+)</name>
        <dbReference type="ChEBI" id="CHEBI:57540"/>
    </ligand>
</feature>
<dbReference type="Pfam" id="PF03120">
    <property type="entry name" value="OB_DNA_ligase"/>
    <property type="match status" value="1"/>
</dbReference>
<evidence type="ECO:0000313" key="19">
    <source>
        <dbReference type="Proteomes" id="UP000050482"/>
    </source>
</evidence>
<dbReference type="Gene3D" id="6.20.10.30">
    <property type="match status" value="1"/>
</dbReference>
<dbReference type="HAMAP" id="MF_01588">
    <property type="entry name" value="DNA_ligase_A"/>
    <property type="match status" value="1"/>
</dbReference>
<dbReference type="InterPro" id="IPR003583">
    <property type="entry name" value="Hlx-hairpin-Hlx_DNA-bd_motif"/>
</dbReference>
<dbReference type="PATRIC" id="fig|471514.4.peg.209"/>
<evidence type="ECO:0000256" key="10">
    <source>
        <dbReference type="ARBA" id="ARBA00023027"/>
    </source>
</evidence>
<dbReference type="PROSITE" id="PS50172">
    <property type="entry name" value="BRCT"/>
    <property type="match status" value="1"/>
</dbReference>
<evidence type="ECO:0000256" key="14">
    <source>
        <dbReference type="ARBA" id="ARBA00060881"/>
    </source>
</evidence>
<dbReference type="InterPro" id="IPR001357">
    <property type="entry name" value="BRCT_dom"/>
</dbReference>
<feature type="binding site" evidence="15">
    <location>
        <begin position="83"/>
        <end position="84"/>
    </location>
    <ligand>
        <name>NAD(+)</name>
        <dbReference type="ChEBI" id="CHEBI:57540"/>
    </ligand>
</feature>
<keyword evidence="10 15" id="KW-0520">NAD</keyword>
<dbReference type="GO" id="GO:0005829">
    <property type="term" value="C:cytosol"/>
    <property type="evidence" value="ECO:0007669"/>
    <property type="project" value="TreeGrafter"/>
</dbReference>
<dbReference type="PIRSF" id="PIRSF001604">
    <property type="entry name" value="LigA"/>
    <property type="match status" value="1"/>
</dbReference>
<keyword evidence="6 15" id="KW-0479">Metal-binding</keyword>
<dbReference type="InterPro" id="IPR013840">
    <property type="entry name" value="DNAligase_N"/>
</dbReference>
<dbReference type="RefSeq" id="WP_054967529.1">
    <property type="nucleotide sequence ID" value="NZ_LJCO01000008.1"/>
</dbReference>
<dbReference type="PROSITE" id="PS01055">
    <property type="entry name" value="DNA_LIGASE_N1"/>
    <property type="match status" value="1"/>
</dbReference>
<dbReference type="SUPFAM" id="SSF52113">
    <property type="entry name" value="BRCT domain"/>
    <property type="match status" value="1"/>
</dbReference>
<dbReference type="FunFam" id="1.10.150.20:FF:000007">
    <property type="entry name" value="DNA ligase"/>
    <property type="match status" value="1"/>
</dbReference>
<dbReference type="GO" id="GO:0003677">
    <property type="term" value="F:DNA binding"/>
    <property type="evidence" value="ECO:0007669"/>
    <property type="project" value="InterPro"/>
</dbReference>
<dbReference type="SUPFAM" id="SSF56091">
    <property type="entry name" value="DNA ligase/mRNA capping enzyme, catalytic domain"/>
    <property type="match status" value="1"/>
</dbReference>
<feature type="domain" description="BRCT" evidence="17">
    <location>
        <begin position="588"/>
        <end position="679"/>
    </location>
</feature>
<dbReference type="SUPFAM" id="SSF50249">
    <property type="entry name" value="Nucleic acid-binding proteins"/>
    <property type="match status" value="1"/>
</dbReference>
<protein>
    <recommendedName>
        <fullName evidence="3 15">DNA ligase</fullName>
        <ecNumber evidence="2 15">6.5.1.2</ecNumber>
    </recommendedName>
    <alternativeName>
        <fullName evidence="15">Polydeoxyribonucleotide synthase [NAD(+)]</fullName>
    </alternativeName>
</protein>
<dbReference type="CDD" id="cd00114">
    <property type="entry name" value="LIGANc"/>
    <property type="match status" value="1"/>
</dbReference>
<keyword evidence="8 15" id="KW-0862">Zinc</keyword>
<comment type="catalytic activity">
    <reaction evidence="13 15 16">
        <text>NAD(+) + (deoxyribonucleotide)n-3'-hydroxyl + 5'-phospho-(deoxyribonucleotide)m = (deoxyribonucleotide)n+m + AMP + beta-nicotinamide D-nucleotide.</text>
        <dbReference type="EC" id="6.5.1.2"/>
    </reaction>
</comment>
<dbReference type="InterPro" id="IPR012340">
    <property type="entry name" value="NA-bd_OB-fold"/>
</dbReference>
<dbReference type="GO" id="GO:0006260">
    <property type="term" value="P:DNA replication"/>
    <property type="evidence" value="ECO:0007669"/>
    <property type="project" value="UniProtKB-KW"/>
</dbReference>
<dbReference type="PROSITE" id="PS01056">
    <property type="entry name" value="DNA_LIGASE_N2"/>
    <property type="match status" value="1"/>
</dbReference>
<dbReference type="InterPro" id="IPR018239">
    <property type="entry name" value="DNA_ligase_AS"/>
</dbReference>
<feature type="binding site" evidence="15">
    <location>
        <position position="113"/>
    </location>
    <ligand>
        <name>NAD(+)</name>
        <dbReference type="ChEBI" id="CHEBI:57540"/>
    </ligand>
</feature>
<feature type="binding site" evidence="15">
    <location>
        <position position="422"/>
    </location>
    <ligand>
        <name>Zn(2+)</name>
        <dbReference type="ChEBI" id="CHEBI:29105"/>
    </ligand>
</feature>
<dbReference type="FunFam" id="2.40.50.140:FF:000012">
    <property type="entry name" value="DNA ligase"/>
    <property type="match status" value="1"/>
</dbReference>
<evidence type="ECO:0000256" key="9">
    <source>
        <dbReference type="ARBA" id="ARBA00022842"/>
    </source>
</evidence>
<dbReference type="PANTHER" id="PTHR23389">
    <property type="entry name" value="CHROMOSOME TRANSMISSION FIDELITY FACTOR 18"/>
    <property type="match status" value="1"/>
</dbReference>
<feature type="active site" description="N6-AMP-lysine intermediate" evidence="15">
    <location>
        <position position="115"/>
    </location>
</feature>
<dbReference type="InterPro" id="IPR013839">
    <property type="entry name" value="DNAligase_adenylation"/>
</dbReference>
<comment type="similarity">
    <text evidence="14 15">Belongs to the NAD-dependent DNA ligase family. LigA subfamily.</text>
</comment>
<dbReference type="InterPro" id="IPR001679">
    <property type="entry name" value="DNA_ligase"/>
</dbReference>
<dbReference type="STRING" id="471514.AN477_01155"/>
<sequence length="679" mass="75385">MDKSAAKERIDQLKSEIERHNYQYYVLDNPTISDFEWDALMRELNQLEQEYPEFATPDSPTQRVGGAPVDGFTKVVHDIPMLSLGNAYSPDEMREFDRRVRELTGGPVRYACELKIDGLAVSLRYEDGVLMQGATRGDGDIGEDITTNIRTIQTVPLRLKKPISLEVRGEAYMPKRAFERLNQAREARGEALFANPRNAAAGSLRQLDPKIAADRRLSVFVYTLARADMDTPPAHSESLKWLEDLGLPVNPELVVLEDIEDVIEFIMSWQTKRHELPYATDGMVIKVDSLEQQQRLGFTAKSPRWAIAYKYAAEQAETRLHSILLTVGRTGAVTPTAVFDPVQLAGTTVTRASLHNEDYIREKDVRIGDTIVVQKAGDIIPEVVRVVLESRNGDEEPFQMPMHCPQCHEPLQRLPGEAAWRCVNPSCPAQIRERIIHFASRDAMNIDGLGEQWVAQLLQEGLIADVADLYGLTKEQLQGLERMGERSAQNLIDAILASKQNSLERLLFGLGIRLVGEKAAKTVARHFGNLTAIEHASVEDLMAIPEIGPKMAESIVEFFASDAAEELLNRLVGYGLNTEYLGARVETNSTSPFAGKTVVLTGTLATLDRKRAGEYVERLGGTVTGSVSARTDVLVAGEKAGSKLAKAEQLIASGQKPELQIMDEARFLEILRQEGLEVE</sequence>